<dbReference type="WBParaSite" id="maker-uti_cns_0004856-snap-gene-0.7-mRNA-1">
    <property type="protein sequence ID" value="maker-uti_cns_0004856-snap-gene-0.7-mRNA-1"/>
    <property type="gene ID" value="maker-uti_cns_0004856-snap-gene-0.7"/>
</dbReference>
<feature type="region of interest" description="Disordered" evidence="1">
    <location>
        <begin position="443"/>
        <end position="468"/>
    </location>
</feature>
<evidence type="ECO:0000256" key="1">
    <source>
        <dbReference type="SAM" id="MobiDB-lite"/>
    </source>
</evidence>
<feature type="region of interest" description="Disordered" evidence="1">
    <location>
        <begin position="401"/>
        <end position="421"/>
    </location>
</feature>
<evidence type="ECO:0000313" key="2">
    <source>
        <dbReference type="Proteomes" id="UP000095280"/>
    </source>
</evidence>
<reference evidence="3" key="1">
    <citation type="submission" date="2016-11" db="UniProtKB">
        <authorList>
            <consortium name="WormBaseParasite"/>
        </authorList>
    </citation>
    <scope>IDENTIFICATION</scope>
</reference>
<feature type="compositionally biased region" description="Low complexity" evidence="1">
    <location>
        <begin position="817"/>
        <end position="830"/>
    </location>
</feature>
<organism evidence="2 3">
    <name type="scientific">Macrostomum lignano</name>
    <dbReference type="NCBI Taxonomy" id="282301"/>
    <lineage>
        <taxon>Eukaryota</taxon>
        <taxon>Metazoa</taxon>
        <taxon>Spiralia</taxon>
        <taxon>Lophotrochozoa</taxon>
        <taxon>Platyhelminthes</taxon>
        <taxon>Rhabditophora</taxon>
        <taxon>Macrostomorpha</taxon>
        <taxon>Macrostomida</taxon>
        <taxon>Macrostomidae</taxon>
        <taxon>Macrostomum</taxon>
    </lineage>
</organism>
<sequence>KDAGLAEQPVLEGAPLVQVVRHRVRVLETKLEFVSVWPLQHVDLVHEAFNFDANGEVGILHVLRDIGGWAHLEGAVHQGLIQINDGADPVGHGRVSGPQQVWRAGLSIPVVLCTAAGTVGGANAKAAEQTAQMTVAQDEEGTADNERLDDDPCNAGPNGCKSIGASSANGGARVVLLPTLGLSAAFPATLRAYCQLVRRPADRLLVVDMQAGPQSRPLRLFPYALYELSEAETQSRAELALQMASEKTDKLRQLMERHGVAAFSYSLRLYHCITETLAELYTESKPDALVLGREFDLGKSFIPELAKLIPNGNKSSLGVLSVAAGPAAAAVAAPSGIRRPLLPHGHIGVPVQAGQLARQPRVGQPSVEPLLHSVGQLATLAGRDLGVFAFAKLERHRHREEVGRVHWPPDAGRGDGVAVDSGTPAQLREASMMRRQQKRLAAGTNHRLVGGHHVQGAADRPADAEAATSGNHNAVGTLVNQQGAGAGTEQHHRAGALVQRGAAQRNGAAALSALLQTRPRGFGASLCNGQQMRVELAIMAWTPSGFWPRLAMIHVARGRQAKLRSNLNSAHSPAAIVGAGQQESESVGCLARQLHIVAVEKFAQILLHKGDVGLLVLALTSGGGCQGGGQAAAATAAEAALAGVTLSSGPFSAGCLVAARHSSSLSRSGLVPQVIMQAWNISQATSEPLARCSEANSRHTGKVSCGNPLAPLLRACSTSLRRFFGVNRWQGLTGNTANVSGSNRTQNVMEDLPPVAVSVAEVDEDERDPEDDGRLPLYWKLADILTVQGVGSELSAEEAAGTAGRNAPQVQPPVKSEQGQQYQQHGEQQQQVLIGAGQGAAAPASVPLPVQFQALHLSATCGAVPGSRGPVAQIVVVPAHAQHVGHAVPVLGEADEFGFNKINGRLVPTEQAAGLLLARPLPAQQGQQALHALAEVAYETIQIFLGFGLSIQHAVAPVPIRAPPALATVRPGGRHGSAMLGDIVRGGAGARGLAGRRPSAIANRVAKLWLQYKPGCQIANRDDSGRCRSGSKQGVLVALPGRVGAVAQEGNLEAAAAHVDDADCPLAQMAVGAVVADQADTVANRVAKSAKQEVGGDPGVHALLLAGDHLGVGVGEQEAVAALHAQTDVGQDGLLAGRRQQAHAGGAQDIEHLLNDPLSVRRSQRPDVQQLMLVAAVRRPGVHKQPGTAAAAVDNNAEMQVQVLVIQCIVRDSANLSLAARTGPAGRNAKAPDNRDLRLAPLSSAEKASGAARRSTKSPISRTEHSRQALSRPGLGGLTRQRIFAADKSEDFNVNS</sequence>
<protein>
    <submittedName>
        <fullName evidence="3">TPP_enzyme_N domain-containing protein</fullName>
    </submittedName>
</protein>
<proteinExistence type="predicted"/>
<keyword evidence="2" id="KW-1185">Reference proteome</keyword>
<accession>A0A1I8H7C0</accession>
<name>A0A1I8H7C0_9PLAT</name>
<dbReference type="Proteomes" id="UP000095280">
    <property type="component" value="Unplaced"/>
</dbReference>
<feature type="region of interest" description="Disordered" evidence="1">
    <location>
        <begin position="796"/>
        <end position="830"/>
    </location>
</feature>
<evidence type="ECO:0000313" key="3">
    <source>
        <dbReference type="WBParaSite" id="maker-uti_cns_0004856-snap-gene-0.7-mRNA-1"/>
    </source>
</evidence>
<feature type="region of interest" description="Disordered" evidence="1">
    <location>
        <begin position="1222"/>
        <end position="1281"/>
    </location>
</feature>